<dbReference type="GO" id="GO:0005524">
    <property type="term" value="F:ATP binding"/>
    <property type="evidence" value="ECO:0007669"/>
    <property type="project" value="UniProtKB-KW"/>
</dbReference>
<evidence type="ECO:0000313" key="2">
    <source>
        <dbReference type="Proteomes" id="UP000823201"/>
    </source>
</evidence>
<dbReference type="Pfam" id="PF00756">
    <property type="entry name" value="Esterase"/>
    <property type="match status" value="1"/>
</dbReference>
<dbReference type="PANTHER" id="PTHR48098:SF1">
    <property type="entry name" value="DIACYLGLYCEROL ACYLTRANSFERASE_MYCOLYLTRANSFERASE AG85A"/>
    <property type="match status" value="1"/>
</dbReference>
<comment type="caution">
    <text evidence="1">The sequence shown here is derived from an EMBL/GenBank/DDBJ whole genome shotgun (WGS) entry which is preliminary data.</text>
</comment>
<gene>
    <name evidence="1" type="ORF">JOC27_001160</name>
</gene>
<dbReference type="PANTHER" id="PTHR48098">
    <property type="entry name" value="ENTEROCHELIN ESTERASE-RELATED"/>
    <property type="match status" value="1"/>
</dbReference>
<dbReference type="InterPro" id="IPR000801">
    <property type="entry name" value="Esterase-like"/>
</dbReference>
<dbReference type="InterPro" id="IPR029058">
    <property type="entry name" value="AB_hydrolase_fold"/>
</dbReference>
<dbReference type="Gene3D" id="3.40.50.1820">
    <property type="entry name" value="alpha/beta hydrolase"/>
    <property type="match status" value="1"/>
</dbReference>
<dbReference type="SUPFAM" id="SSF53474">
    <property type="entry name" value="alpha/beta-Hydrolases"/>
    <property type="match status" value="1"/>
</dbReference>
<dbReference type="Proteomes" id="UP000823201">
    <property type="component" value="Unassembled WGS sequence"/>
</dbReference>
<dbReference type="GO" id="GO:0016787">
    <property type="term" value="F:hydrolase activity"/>
    <property type="evidence" value="ECO:0007669"/>
    <property type="project" value="UniProtKB-KW"/>
</dbReference>
<reference evidence="1 2" key="1">
    <citation type="submission" date="2021-01" db="EMBL/GenBank/DDBJ databases">
        <title>Genomic Encyclopedia of Type Strains, Phase IV (KMG-IV): sequencing the most valuable type-strain genomes for metagenomic binning, comparative biology and taxonomic classification.</title>
        <authorList>
            <person name="Goeker M."/>
        </authorList>
    </citation>
    <scope>NUCLEOTIDE SEQUENCE [LARGE SCALE GENOMIC DNA]</scope>
    <source>
        <strain evidence="1 2">DSM 100968</strain>
    </source>
</reference>
<keyword evidence="2" id="KW-1185">Reference proteome</keyword>
<sequence>MAIVSVDCLPESLGHQTTFQAIIPEHRSEQTRVLYLLHGLFGNDKQWLQSSSIALLAEGRDLAIIMPDTHRGYYTDMKFGAKYGTYLTQELPEIVANIFALRPDRSRTFIGGLSMGGYGALKYGLSKPSQYSKAFALSPAVDIARMRHESLEREQDFNLIFGSESDFEGSENDLFHLLAIADEKAMKGTAFLQICGVDDPFYSDNLRFKQQFEQQSSSYIFKDRPGGHSWELWNEEIVTSLNWLDH</sequence>
<keyword evidence="1" id="KW-0378">Hydrolase</keyword>
<dbReference type="EMBL" id="JAFBEV010000008">
    <property type="protein sequence ID" value="MBM7657710.1"/>
    <property type="molecule type" value="Genomic_DNA"/>
</dbReference>
<protein>
    <submittedName>
        <fullName evidence="1">Lysine transport system ATP-binding protein</fullName>
        <ecNumber evidence="1">3.6.3.-</ecNumber>
    </submittedName>
</protein>
<keyword evidence="1" id="KW-0547">Nucleotide-binding</keyword>
<organism evidence="1 2">
    <name type="scientific">Sporolactobacillus spathodeae</name>
    <dbReference type="NCBI Taxonomy" id="1465502"/>
    <lineage>
        <taxon>Bacteria</taxon>
        <taxon>Bacillati</taxon>
        <taxon>Bacillota</taxon>
        <taxon>Bacilli</taxon>
        <taxon>Bacillales</taxon>
        <taxon>Sporolactobacillaceae</taxon>
        <taxon>Sporolactobacillus</taxon>
    </lineage>
</organism>
<dbReference type="EC" id="3.6.3.-" evidence="1"/>
<dbReference type="InterPro" id="IPR050583">
    <property type="entry name" value="Mycobacterial_A85_antigen"/>
</dbReference>
<dbReference type="RefSeq" id="WP_205006046.1">
    <property type="nucleotide sequence ID" value="NZ_CBCRXA010000006.1"/>
</dbReference>
<proteinExistence type="predicted"/>
<keyword evidence="1" id="KW-0067">ATP-binding</keyword>
<accession>A0ABS2Q8R2</accession>
<evidence type="ECO:0000313" key="1">
    <source>
        <dbReference type="EMBL" id="MBM7657710.1"/>
    </source>
</evidence>
<name>A0ABS2Q8R2_9BACL</name>